<name>A0A562SAX5_9BACT</name>
<comment type="caution">
    <text evidence="1">The sequence shown here is derived from an EMBL/GenBank/DDBJ whole genome shotgun (WGS) entry which is preliminary data.</text>
</comment>
<dbReference type="EMBL" id="VLLE01000008">
    <property type="protein sequence ID" value="TWI78004.1"/>
    <property type="molecule type" value="Genomic_DNA"/>
</dbReference>
<gene>
    <name evidence="1" type="ORF">IQ13_4248</name>
</gene>
<reference evidence="1 2" key="1">
    <citation type="journal article" date="2015" name="Stand. Genomic Sci.">
        <title>Genomic Encyclopedia of Bacterial and Archaeal Type Strains, Phase III: the genomes of soil and plant-associated and newly described type strains.</title>
        <authorList>
            <person name="Whitman W.B."/>
            <person name="Woyke T."/>
            <person name="Klenk H.P."/>
            <person name="Zhou Y."/>
            <person name="Lilburn T.G."/>
            <person name="Beck B.J."/>
            <person name="De Vos P."/>
            <person name="Vandamme P."/>
            <person name="Eisen J.A."/>
            <person name="Garrity G."/>
            <person name="Hugenholtz P."/>
            <person name="Kyrpides N.C."/>
        </authorList>
    </citation>
    <scope>NUCLEOTIDE SEQUENCE [LARGE SCALE GENOMIC DNA]</scope>
    <source>
        <strain evidence="1 2">CGMCC 1.7271</strain>
    </source>
</reference>
<accession>A0A562SAX5</accession>
<keyword evidence="2" id="KW-1185">Reference proteome</keyword>
<protein>
    <submittedName>
        <fullName evidence="1">Uncharacterized protein</fullName>
    </submittedName>
</protein>
<dbReference type="AlphaFoldDB" id="A0A562SAX5"/>
<sequence length="164" mass="19154">MMKTSLFTRLFCFKKPRVIQLSYLPMLVKNKPFLFVAWELKHAYTVKFIPLRNRYHAAHNAAVVTIPAHFSQITFKAANYWRKTTIILQLQMVQLDEAATAQLIDGFQPLNKTVLHTPQIAHLRNNISCKRLKTQQRFCTIKQINQFKVTTQPLATIIQPILYQ</sequence>
<dbReference type="Proteomes" id="UP000316167">
    <property type="component" value="Unassembled WGS sequence"/>
</dbReference>
<organism evidence="1 2">
    <name type="scientific">Lacibacter cauensis</name>
    <dbReference type="NCBI Taxonomy" id="510947"/>
    <lineage>
        <taxon>Bacteria</taxon>
        <taxon>Pseudomonadati</taxon>
        <taxon>Bacteroidota</taxon>
        <taxon>Chitinophagia</taxon>
        <taxon>Chitinophagales</taxon>
        <taxon>Chitinophagaceae</taxon>
        <taxon>Lacibacter</taxon>
    </lineage>
</organism>
<evidence type="ECO:0000313" key="1">
    <source>
        <dbReference type="EMBL" id="TWI78004.1"/>
    </source>
</evidence>
<dbReference type="RefSeq" id="WP_144888702.1">
    <property type="nucleotide sequence ID" value="NZ_VLLE01000008.1"/>
</dbReference>
<proteinExistence type="predicted"/>
<evidence type="ECO:0000313" key="2">
    <source>
        <dbReference type="Proteomes" id="UP000316167"/>
    </source>
</evidence>